<feature type="domain" description="DUF3298" evidence="1">
    <location>
        <begin position="137"/>
        <end position="215"/>
    </location>
</feature>
<dbReference type="Gene3D" id="3.30.565.40">
    <property type="entry name" value="Fervidobacterium nodosum Rt17-B1 like"/>
    <property type="match status" value="1"/>
</dbReference>
<protein>
    <submittedName>
        <fullName evidence="3">Uncharacterized protein DUF3298</fullName>
    </submittedName>
</protein>
<evidence type="ECO:0000259" key="2">
    <source>
        <dbReference type="Pfam" id="PF13739"/>
    </source>
</evidence>
<comment type="caution">
    <text evidence="3">The sequence shown here is derived from an EMBL/GenBank/DDBJ whole genome shotgun (WGS) entry which is preliminary data.</text>
</comment>
<feature type="domain" description="Deacetylase PdaC" evidence="2">
    <location>
        <begin position="19"/>
        <end position="117"/>
    </location>
</feature>
<dbReference type="RefSeq" id="WP_123610888.1">
    <property type="nucleotide sequence ID" value="NZ_RJVG01000017.1"/>
</dbReference>
<dbReference type="Pfam" id="PF13739">
    <property type="entry name" value="PdaC"/>
    <property type="match status" value="1"/>
</dbReference>
<name>A0A3N1X5L8_9FIRM</name>
<evidence type="ECO:0000313" key="4">
    <source>
        <dbReference type="Proteomes" id="UP000273083"/>
    </source>
</evidence>
<accession>A0A3N1X5L8</accession>
<gene>
    <name evidence="3" type="ORF">EDD66_1171</name>
</gene>
<dbReference type="InterPro" id="IPR037126">
    <property type="entry name" value="PdaC/RsiV-like_sf"/>
</dbReference>
<dbReference type="AlphaFoldDB" id="A0A3N1X5L8"/>
<sequence>MEYQVTVNKYMLQSELSYENTEILIYTIYFPHFESERFAAYINEINLELETKARVYEQYVINRLYQIAVEEFQKSKTYGTPVRVFEIYMDYQVTFNQDCALSLYFDQYEYTGGPHGRTNRFSYSWDIQEGKPIYFRDLFYESPSYKEYILNRLREQIESQLKKNQNLYYEYYYIIISEKFSENNFYLTTEGIAIYFQEYDIAPFASGILIFKIPYTDPSVIRPMCQ</sequence>
<dbReference type="Proteomes" id="UP000273083">
    <property type="component" value="Unassembled WGS sequence"/>
</dbReference>
<evidence type="ECO:0000313" key="3">
    <source>
        <dbReference type="EMBL" id="ROR22089.1"/>
    </source>
</evidence>
<dbReference type="InterPro" id="IPR025303">
    <property type="entry name" value="PdaC"/>
</dbReference>
<dbReference type="OrthoDB" id="5637at2"/>
<dbReference type="InterPro" id="IPR021729">
    <property type="entry name" value="DUF3298"/>
</dbReference>
<dbReference type="EMBL" id="RJVG01000017">
    <property type="protein sequence ID" value="ROR22089.1"/>
    <property type="molecule type" value="Genomic_DNA"/>
</dbReference>
<keyword evidence="4" id="KW-1185">Reference proteome</keyword>
<proteinExistence type="predicted"/>
<reference evidence="3 4" key="1">
    <citation type="submission" date="2018-11" db="EMBL/GenBank/DDBJ databases">
        <title>Genomic Encyclopedia of Type Strains, Phase IV (KMG-IV): sequencing the most valuable type-strain genomes for metagenomic binning, comparative biology and taxonomic classification.</title>
        <authorList>
            <person name="Goeker M."/>
        </authorList>
    </citation>
    <scope>NUCLEOTIDE SEQUENCE [LARGE SCALE GENOMIC DNA]</scope>
    <source>
        <strain evidence="3 4">DSM 26537</strain>
    </source>
</reference>
<organism evidence="3 4">
    <name type="scientific">Mobilisporobacter senegalensis</name>
    <dbReference type="NCBI Taxonomy" id="1329262"/>
    <lineage>
        <taxon>Bacteria</taxon>
        <taxon>Bacillati</taxon>
        <taxon>Bacillota</taxon>
        <taxon>Clostridia</taxon>
        <taxon>Lachnospirales</taxon>
        <taxon>Lachnospiraceae</taxon>
        <taxon>Mobilisporobacter</taxon>
    </lineage>
</organism>
<dbReference type="Gene3D" id="3.90.640.20">
    <property type="entry name" value="Heat-shock cognate protein, ATPase"/>
    <property type="match status" value="1"/>
</dbReference>
<dbReference type="Pfam" id="PF11738">
    <property type="entry name" value="DUF3298"/>
    <property type="match status" value="1"/>
</dbReference>
<evidence type="ECO:0000259" key="1">
    <source>
        <dbReference type="Pfam" id="PF11738"/>
    </source>
</evidence>